<proteinExistence type="predicted"/>
<reference evidence="2 3" key="1">
    <citation type="submission" date="2024-04" db="EMBL/GenBank/DDBJ databases">
        <title>Isolation of an actinomycete strain from pig manure.</title>
        <authorList>
            <person name="Gong T."/>
            <person name="Yu Z."/>
            <person name="An M."/>
            <person name="Wei C."/>
            <person name="Yang W."/>
            <person name="Liu L."/>
        </authorList>
    </citation>
    <scope>NUCLEOTIDE SEQUENCE [LARGE SCALE GENOMIC DNA]</scope>
    <source>
        <strain evidence="2 3">ZF39</strain>
    </source>
</reference>
<dbReference type="RefSeq" id="WP_425307320.1">
    <property type="nucleotide sequence ID" value="NZ_CP154795.1"/>
</dbReference>
<feature type="compositionally biased region" description="Basic and acidic residues" evidence="1">
    <location>
        <begin position="39"/>
        <end position="48"/>
    </location>
</feature>
<feature type="compositionally biased region" description="Polar residues" evidence="1">
    <location>
        <begin position="1"/>
        <end position="12"/>
    </location>
</feature>
<evidence type="ECO:0000256" key="1">
    <source>
        <dbReference type="SAM" id="MobiDB-lite"/>
    </source>
</evidence>
<gene>
    <name evidence="2" type="ORF">AADG42_00705</name>
</gene>
<sequence>MSDSNPENVQNQEPEKHSSGYSENIDPEPFDPVTELGDEEHHPERHDSGYNQPGQVVDPTKNASDFE</sequence>
<feature type="region of interest" description="Disordered" evidence="1">
    <location>
        <begin position="1"/>
        <end position="67"/>
    </location>
</feature>
<accession>A0ABZ3FMI6</accession>
<dbReference type="EMBL" id="CP154795">
    <property type="protein sequence ID" value="XAN05886.1"/>
    <property type="molecule type" value="Genomic_DNA"/>
</dbReference>
<dbReference type="Proteomes" id="UP001442841">
    <property type="component" value="Chromosome"/>
</dbReference>
<organism evidence="2 3">
    <name type="scientific">Ammonicoccus fulvus</name>
    <dbReference type="NCBI Taxonomy" id="3138240"/>
    <lineage>
        <taxon>Bacteria</taxon>
        <taxon>Bacillati</taxon>
        <taxon>Actinomycetota</taxon>
        <taxon>Actinomycetes</taxon>
        <taxon>Propionibacteriales</taxon>
        <taxon>Propionibacteriaceae</taxon>
        <taxon>Ammonicoccus</taxon>
    </lineage>
</organism>
<evidence type="ECO:0000313" key="3">
    <source>
        <dbReference type="Proteomes" id="UP001442841"/>
    </source>
</evidence>
<protein>
    <submittedName>
        <fullName evidence="2">Uncharacterized protein</fullName>
    </submittedName>
</protein>
<evidence type="ECO:0000313" key="2">
    <source>
        <dbReference type="EMBL" id="XAN05886.1"/>
    </source>
</evidence>
<name>A0ABZ3FMI6_9ACTN</name>
<keyword evidence="3" id="KW-1185">Reference proteome</keyword>